<evidence type="ECO:0000259" key="1">
    <source>
        <dbReference type="Pfam" id="PF07687"/>
    </source>
</evidence>
<dbReference type="InterPro" id="IPR036264">
    <property type="entry name" value="Bact_exopeptidase_dim_dom"/>
</dbReference>
<organism evidence="2 3">
    <name type="scientific">Pyramidobacter porci</name>
    <dbReference type="NCBI Taxonomy" id="2605789"/>
    <lineage>
        <taxon>Bacteria</taxon>
        <taxon>Thermotogati</taxon>
        <taxon>Synergistota</taxon>
        <taxon>Synergistia</taxon>
        <taxon>Synergistales</taxon>
        <taxon>Dethiosulfovibrionaceae</taxon>
        <taxon>Pyramidobacter</taxon>
    </lineage>
</organism>
<dbReference type="InterPro" id="IPR017439">
    <property type="entry name" value="Amidohydrolase"/>
</dbReference>
<dbReference type="Pfam" id="PF01546">
    <property type="entry name" value="Peptidase_M20"/>
    <property type="match status" value="1"/>
</dbReference>
<dbReference type="GO" id="GO:0046657">
    <property type="term" value="P:folic acid catabolic process"/>
    <property type="evidence" value="ECO:0007669"/>
    <property type="project" value="TreeGrafter"/>
</dbReference>
<dbReference type="GO" id="GO:0016805">
    <property type="term" value="F:dipeptidase activity"/>
    <property type="evidence" value="ECO:0007669"/>
    <property type="project" value="TreeGrafter"/>
</dbReference>
<dbReference type="NCBIfam" id="TIGR01891">
    <property type="entry name" value="amidohydrolases"/>
    <property type="match status" value="1"/>
</dbReference>
<dbReference type="InterPro" id="IPR002933">
    <property type="entry name" value="Peptidase_M20"/>
</dbReference>
<reference evidence="2 3" key="1">
    <citation type="submission" date="2019-08" db="EMBL/GenBank/DDBJ databases">
        <title>In-depth cultivation of the pig gut microbiome towards novel bacterial diversity and tailored functional studies.</title>
        <authorList>
            <person name="Wylensek D."/>
            <person name="Hitch T.C.A."/>
            <person name="Clavel T."/>
        </authorList>
    </citation>
    <scope>NUCLEOTIDE SEQUENCE [LARGE SCALE GENOMIC DNA]</scope>
    <source>
        <strain evidence="2 3">SM-530-WT-4B</strain>
    </source>
</reference>
<gene>
    <name evidence="2" type="ORF">FYJ74_09235</name>
</gene>
<sequence length="482" mass="51956">MDKKKIGEIVESRGVRYAEVADEIWGYAETAFREHKSMAAQIRLLEEEGFKVATNVGGVETAFCGEWGEGRPVIAFLGEFDALAGLSQKAGLDRREEEVPGGNGHGCGHNLLGVASIAAAAALKTIMREQGLKGIVRYYGCPGEEGGSGKAFMAREGVFADVDAAVTWHPSNCTFTAGTSSLANAQIYYRFRGVSAHAAAAPHLGRSALDAVELMNVGVQFLREHVIQEARLHYAITDAGGVSPNVVQPYAEVLYLLRAPKSGQVKEIVERVDRIAQGAALMTDTTVEKDFVKSCANIVNNETMERCLQKNLEFFGAPDFDAADEEFARKIFETTPEPGRFEDLEKRVRGAGKAGREALAEAKKDPLPRRILPYVPSGVPMGGSTDVGDVSWQTPTAQIYMGTWANSTPGHSWQVVTVGKSPLAHKGMLQAGKVMAAAGYDLMTDPELLKKAQEELKERLRGETYVPIPKGVAPRGLSGAKS</sequence>
<name>A0A6L5YF30_9BACT</name>
<dbReference type="GO" id="GO:0071713">
    <property type="term" value="F:para-aminobenzoyl-glutamate hydrolase activity"/>
    <property type="evidence" value="ECO:0007669"/>
    <property type="project" value="TreeGrafter"/>
</dbReference>
<keyword evidence="3" id="KW-1185">Reference proteome</keyword>
<accession>A0A6L5YF30</accession>
<dbReference type="SUPFAM" id="SSF55031">
    <property type="entry name" value="Bacterial exopeptidase dimerisation domain"/>
    <property type="match status" value="1"/>
</dbReference>
<dbReference type="GO" id="GO:0005737">
    <property type="term" value="C:cytoplasm"/>
    <property type="evidence" value="ECO:0007669"/>
    <property type="project" value="TreeGrafter"/>
</dbReference>
<dbReference type="InterPro" id="IPR017145">
    <property type="entry name" value="Aminobenzoyl-glu_utiliz_pB"/>
</dbReference>
<comment type="caution">
    <text evidence="2">The sequence shown here is derived from an EMBL/GenBank/DDBJ whole genome shotgun (WGS) entry which is preliminary data.</text>
</comment>
<dbReference type="InterPro" id="IPR052030">
    <property type="entry name" value="Peptidase_M20/M20A_hydrolases"/>
</dbReference>
<dbReference type="Gene3D" id="3.40.630.10">
    <property type="entry name" value="Zn peptidases"/>
    <property type="match status" value="2"/>
</dbReference>
<dbReference type="Gene3D" id="3.30.70.360">
    <property type="match status" value="1"/>
</dbReference>
<dbReference type="Pfam" id="PF07687">
    <property type="entry name" value="M20_dimer"/>
    <property type="match status" value="1"/>
</dbReference>
<evidence type="ECO:0000313" key="3">
    <source>
        <dbReference type="Proteomes" id="UP000473699"/>
    </source>
</evidence>
<protein>
    <submittedName>
        <fullName evidence="2">Amidohydrolase</fullName>
    </submittedName>
</protein>
<dbReference type="EMBL" id="VUNH01000010">
    <property type="protein sequence ID" value="MST56212.1"/>
    <property type="molecule type" value="Genomic_DNA"/>
</dbReference>
<dbReference type="FunFam" id="3.30.70.360:FF:000004">
    <property type="entry name" value="Peptidase M20 domain-containing protein 2"/>
    <property type="match status" value="1"/>
</dbReference>
<dbReference type="PANTHER" id="PTHR30575">
    <property type="entry name" value="PEPTIDASE M20"/>
    <property type="match status" value="1"/>
</dbReference>
<dbReference type="AlphaFoldDB" id="A0A6L5YF30"/>
<dbReference type="SUPFAM" id="SSF53187">
    <property type="entry name" value="Zn-dependent exopeptidases"/>
    <property type="match status" value="1"/>
</dbReference>
<keyword evidence="2" id="KW-0378">Hydrolase</keyword>
<feature type="domain" description="Peptidase M20 dimerisation" evidence="1">
    <location>
        <begin position="184"/>
        <end position="277"/>
    </location>
</feature>
<evidence type="ECO:0000313" key="2">
    <source>
        <dbReference type="EMBL" id="MST56212.1"/>
    </source>
</evidence>
<dbReference type="PANTHER" id="PTHR30575:SF0">
    <property type="entry name" value="XAA-ARG DIPEPTIDASE"/>
    <property type="match status" value="1"/>
</dbReference>
<dbReference type="InterPro" id="IPR011650">
    <property type="entry name" value="Peptidase_M20_dimer"/>
</dbReference>
<dbReference type="Proteomes" id="UP000473699">
    <property type="component" value="Unassembled WGS sequence"/>
</dbReference>
<dbReference type="PIRSF" id="PIRSF037227">
    <property type="entry name" value="Aminobenzoyl-glu_utiliz_pB"/>
    <property type="match status" value="1"/>
</dbReference>
<dbReference type="RefSeq" id="WP_154529297.1">
    <property type="nucleotide sequence ID" value="NZ_VUNH01000010.1"/>
</dbReference>
<proteinExistence type="predicted"/>